<evidence type="ECO:0000313" key="2">
    <source>
        <dbReference type="Proteomes" id="UP001615550"/>
    </source>
</evidence>
<dbReference type="Proteomes" id="UP001615550">
    <property type="component" value="Unassembled WGS sequence"/>
</dbReference>
<dbReference type="EMBL" id="JBGORX010000011">
    <property type="protein sequence ID" value="MFJ1269978.1"/>
    <property type="molecule type" value="Genomic_DNA"/>
</dbReference>
<proteinExistence type="predicted"/>
<comment type="caution">
    <text evidence="1">The sequence shown here is derived from an EMBL/GenBank/DDBJ whole genome shotgun (WGS) entry which is preliminary data.</text>
</comment>
<protein>
    <submittedName>
        <fullName evidence="1">Uncharacterized protein</fullName>
    </submittedName>
</protein>
<organism evidence="1 2">
    <name type="scientific">Legionella lytica</name>
    <dbReference type="NCBI Taxonomy" id="96232"/>
    <lineage>
        <taxon>Bacteria</taxon>
        <taxon>Pseudomonadati</taxon>
        <taxon>Pseudomonadota</taxon>
        <taxon>Gammaproteobacteria</taxon>
        <taxon>Legionellales</taxon>
        <taxon>Legionellaceae</taxon>
        <taxon>Legionella</taxon>
    </lineage>
</organism>
<dbReference type="RefSeq" id="WP_400188790.1">
    <property type="nucleotide sequence ID" value="NZ_JBGORX010000011.1"/>
</dbReference>
<evidence type="ECO:0000313" key="1">
    <source>
        <dbReference type="EMBL" id="MFJ1269978.1"/>
    </source>
</evidence>
<reference evidence="1 2" key="1">
    <citation type="submission" date="2024-08" db="EMBL/GenBank/DDBJ databases">
        <title>Draft Genome Sequence of Legionella lytica strain DSB2004, Isolated From a Fire Sprinkler System.</title>
        <authorList>
            <person name="Everhart A.D."/>
            <person name="Kidane D.T."/>
            <person name="Farone A.L."/>
            <person name="Farone M.B."/>
        </authorList>
    </citation>
    <scope>NUCLEOTIDE SEQUENCE [LARGE SCALE GENOMIC DNA]</scope>
    <source>
        <strain evidence="1 2">DSB2004</strain>
    </source>
</reference>
<sequence length="180" mass="20836">MFKEVLKKIFILINEIKSQNLEIISEEEDPESGLVYLLVKLSGKCTPPIPKDPLILLKESGSKRHFSKEHYEWALASMLENQKRIIEKKYKKPYSLINHQFSEQLEEPLIVYKDQLTNKISIKPAKEIYYNIEKLKQFSSEDSACIGNIVGCNEAEKDYKFCREHKKNNVVKLGISSLTG</sequence>
<gene>
    <name evidence="1" type="ORF">ACD661_15575</name>
</gene>
<name>A0ABW8DB99_9GAMM</name>
<keyword evidence="2" id="KW-1185">Reference proteome</keyword>
<accession>A0ABW8DB99</accession>